<keyword evidence="1" id="KW-1133">Transmembrane helix</keyword>
<reference evidence="2 3" key="1">
    <citation type="submission" date="2020-09" db="EMBL/GenBank/DDBJ databases">
        <authorList>
            <person name="Kim M.K."/>
        </authorList>
    </citation>
    <scope>NUCLEOTIDE SEQUENCE [LARGE SCALE GENOMIC DNA]</scope>
    <source>
        <strain evidence="2 3">BT189</strain>
    </source>
</reference>
<keyword evidence="3" id="KW-1185">Reference proteome</keyword>
<evidence type="ECO:0000256" key="1">
    <source>
        <dbReference type="SAM" id="Phobius"/>
    </source>
</evidence>
<sequence>MAWLLGFKQLLRPSLEIQMHNTYFIVPGALLPLPFFLLEASLVTGIRMALGRLNDRLVVIIFALLTVLLAGLIFWLTHSIH</sequence>
<feature type="transmembrane region" description="Helical" evidence="1">
    <location>
        <begin position="57"/>
        <end position="76"/>
    </location>
</feature>
<dbReference type="Proteomes" id="UP000606003">
    <property type="component" value="Unassembled WGS sequence"/>
</dbReference>
<dbReference type="EMBL" id="JACXAC010000001">
    <property type="protein sequence ID" value="MBD2721140.1"/>
    <property type="molecule type" value="Genomic_DNA"/>
</dbReference>
<protein>
    <submittedName>
        <fullName evidence="2">Uncharacterized protein</fullName>
    </submittedName>
</protein>
<evidence type="ECO:0000313" key="2">
    <source>
        <dbReference type="EMBL" id="MBD2721140.1"/>
    </source>
</evidence>
<proteinExistence type="predicted"/>
<name>A0ABR8JMA7_9BACT</name>
<keyword evidence="1" id="KW-0812">Transmembrane</keyword>
<accession>A0ABR8JMA7</accession>
<comment type="caution">
    <text evidence="2">The sequence shown here is derived from an EMBL/GenBank/DDBJ whole genome shotgun (WGS) entry which is preliminary data.</text>
</comment>
<feature type="transmembrane region" description="Helical" evidence="1">
    <location>
        <begin position="23"/>
        <end position="45"/>
    </location>
</feature>
<evidence type="ECO:0000313" key="3">
    <source>
        <dbReference type="Proteomes" id="UP000606003"/>
    </source>
</evidence>
<keyword evidence="1" id="KW-0472">Membrane</keyword>
<organism evidence="2 3">
    <name type="scientific">Hymenobacter armeniacus</name>
    <dbReference type="NCBI Taxonomy" id="2771358"/>
    <lineage>
        <taxon>Bacteria</taxon>
        <taxon>Pseudomonadati</taxon>
        <taxon>Bacteroidota</taxon>
        <taxon>Cytophagia</taxon>
        <taxon>Cytophagales</taxon>
        <taxon>Hymenobacteraceae</taxon>
        <taxon>Hymenobacter</taxon>
    </lineage>
</organism>
<gene>
    <name evidence="2" type="ORF">IC234_03300</name>
</gene>
<dbReference type="RefSeq" id="WP_190922399.1">
    <property type="nucleotide sequence ID" value="NZ_JACXAC010000001.1"/>
</dbReference>